<dbReference type="HOGENOM" id="CLU_001265_47_0_9"/>
<keyword evidence="6 8" id="KW-1133">Transmembrane helix</keyword>
<sequence length="395" mass="41716">MSATPRHPARTVLLGVLSAFGPLSMDMYLPALPEVASQLHTSSAAGQLTITSCIFGLAAGQIIVGPLSDRWGRKPLLLAGVGLFTLTSFLIPFSASIWPLIILRLFQGIGGSAGQVLSRAVARDLFAGPRLGRFLGILMSINGIFPIIAPLLGGAVLNFTDWRGVFVILGMTGLILFLWTWWGLPETLPADRRTTSGFAAFSQMSLLFKDRPFMGYMLSQGFVYGALYVYIAGSAFAFEKVFHFSPQLFSIVYAINGAGMIVATQFAARRLTDRNGRSLLGGSILTAAVTSTLLLLGMSRFPSGWLLAGGLVIIISLVGAVNTTATTLALGNEAQHAGAASALLGLGMNAIGGVMSPVVGLFGTASALPMVGLIMVCEWVAFLLLAVLTRQKRSE</sequence>
<feature type="transmembrane region" description="Helical" evidence="8">
    <location>
        <begin position="213"/>
        <end position="236"/>
    </location>
</feature>
<keyword evidence="7 8" id="KW-0472">Membrane</keyword>
<feature type="domain" description="Major facilitator superfamily (MFS) profile" evidence="9">
    <location>
        <begin position="10"/>
        <end position="393"/>
    </location>
</feature>
<dbReference type="FunFam" id="1.20.1720.10:FF:000005">
    <property type="entry name" value="Bcr/CflA family efflux transporter"/>
    <property type="match status" value="1"/>
</dbReference>
<keyword evidence="11" id="KW-1185">Reference proteome</keyword>
<keyword evidence="3 8" id="KW-0813">Transport</keyword>
<evidence type="ECO:0000256" key="1">
    <source>
        <dbReference type="ARBA" id="ARBA00004651"/>
    </source>
</evidence>
<dbReference type="InterPro" id="IPR036259">
    <property type="entry name" value="MFS_trans_sf"/>
</dbReference>
<feature type="transmembrane region" description="Helical" evidence="8">
    <location>
        <begin position="165"/>
        <end position="184"/>
    </location>
</feature>
<dbReference type="GO" id="GO:0042910">
    <property type="term" value="F:xenobiotic transmembrane transporter activity"/>
    <property type="evidence" value="ECO:0007669"/>
    <property type="project" value="InterPro"/>
</dbReference>
<protein>
    <recommendedName>
        <fullName evidence="8">Bcr/CflA family efflux transporter</fullName>
    </recommendedName>
</protein>
<dbReference type="EMBL" id="KI271584">
    <property type="protein sequence ID" value="ERL65855.1"/>
    <property type="molecule type" value="Genomic_DNA"/>
</dbReference>
<feature type="transmembrane region" description="Helical" evidence="8">
    <location>
        <begin position="12"/>
        <end position="32"/>
    </location>
</feature>
<dbReference type="CDD" id="cd17320">
    <property type="entry name" value="MFS_MdfA_MDR_like"/>
    <property type="match status" value="1"/>
</dbReference>
<feature type="transmembrane region" description="Helical" evidence="8">
    <location>
        <begin position="368"/>
        <end position="388"/>
    </location>
</feature>
<dbReference type="eggNOG" id="COG2814">
    <property type="taxonomic scope" value="Bacteria"/>
</dbReference>
<dbReference type="Gene3D" id="1.20.1720.10">
    <property type="entry name" value="Multidrug resistance protein D"/>
    <property type="match status" value="1"/>
</dbReference>
<name>U4TQY2_9LACO</name>
<dbReference type="STRING" id="1231336.L248_1931"/>
<proteinExistence type="inferred from homology"/>
<evidence type="ECO:0000256" key="3">
    <source>
        <dbReference type="ARBA" id="ARBA00022448"/>
    </source>
</evidence>
<feature type="transmembrane region" description="Helical" evidence="8">
    <location>
        <begin position="342"/>
        <end position="362"/>
    </location>
</feature>
<feature type="transmembrane region" description="Helical" evidence="8">
    <location>
        <begin position="305"/>
        <end position="330"/>
    </location>
</feature>
<keyword evidence="4 8" id="KW-1003">Cell membrane</keyword>
<dbReference type="InterPro" id="IPR005829">
    <property type="entry name" value="Sugar_transporter_CS"/>
</dbReference>
<evidence type="ECO:0000256" key="5">
    <source>
        <dbReference type="ARBA" id="ARBA00022692"/>
    </source>
</evidence>
<evidence type="ECO:0000259" key="9">
    <source>
        <dbReference type="PROSITE" id="PS50850"/>
    </source>
</evidence>
<evidence type="ECO:0000313" key="11">
    <source>
        <dbReference type="Proteomes" id="UP000030647"/>
    </source>
</evidence>
<comment type="subcellular location">
    <subcellularLocation>
        <location evidence="1 8">Cell membrane</location>
        <topology evidence="1 8">Multi-pass membrane protein</topology>
    </subcellularLocation>
</comment>
<dbReference type="Proteomes" id="UP000030647">
    <property type="component" value="Unassembled WGS sequence"/>
</dbReference>
<dbReference type="PANTHER" id="PTHR23502">
    <property type="entry name" value="MAJOR FACILITATOR SUPERFAMILY"/>
    <property type="match status" value="1"/>
</dbReference>
<dbReference type="NCBIfam" id="TIGR00710">
    <property type="entry name" value="efflux_Bcr_CflA"/>
    <property type="match status" value="1"/>
</dbReference>
<dbReference type="InterPro" id="IPR004812">
    <property type="entry name" value="Efflux_drug-R_Bcr/CmlA"/>
</dbReference>
<dbReference type="PANTHER" id="PTHR23502:SF132">
    <property type="entry name" value="POLYAMINE TRANSPORTER 2-RELATED"/>
    <property type="match status" value="1"/>
</dbReference>
<dbReference type="RefSeq" id="WP_022528798.1">
    <property type="nucleotide sequence ID" value="NZ_KI271584.1"/>
</dbReference>
<dbReference type="GO" id="GO:0005886">
    <property type="term" value="C:plasma membrane"/>
    <property type="evidence" value="ECO:0007669"/>
    <property type="project" value="UniProtKB-SubCell"/>
</dbReference>
<organism evidence="10 11">
    <name type="scientific">Schleiferilactobacillus shenzhenensis LY-73</name>
    <dbReference type="NCBI Taxonomy" id="1231336"/>
    <lineage>
        <taxon>Bacteria</taxon>
        <taxon>Bacillati</taxon>
        <taxon>Bacillota</taxon>
        <taxon>Bacilli</taxon>
        <taxon>Lactobacillales</taxon>
        <taxon>Lactobacillaceae</taxon>
        <taxon>Schleiferilactobacillus</taxon>
    </lineage>
</organism>
<dbReference type="InterPro" id="IPR020846">
    <property type="entry name" value="MFS_dom"/>
</dbReference>
<feature type="transmembrane region" description="Helical" evidence="8">
    <location>
        <begin position="76"/>
        <end position="95"/>
    </location>
</feature>
<evidence type="ECO:0000256" key="8">
    <source>
        <dbReference type="RuleBase" id="RU365088"/>
    </source>
</evidence>
<accession>U4TQY2</accession>
<dbReference type="Pfam" id="PF07690">
    <property type="entry name" value="MFS_1"/>
    <property type="match status" value="1"/>
</dbReference>
<comment type="similarity">
    <text evidence="2 8">Belongs to the major facilitator superfamily. Bcr/CmlA family.</text>
</comment>
<evidence type="ECO:0000256" key="4">
    <source>
        <dbReference type="ARBA" id="ARBA00022475"/>
    </source>
</evidence>
<dbReference type="GO" id="GO:1990961">
    <property type="term" value="P:xenobiotic detoxification by transmembrane export across the plasma membrane"/>
    <property type="evidence" value="ECO:0007669"/>
    <property type="project" value="InterPro"/>
</dbReference>
<dbReference type="SUPFAM" id="SSF103473">
    <property type="entry name" value="MFS general substrate transporter"/>
    <property type="match status" value="1"/>
</dbReference>
<dbReference type="PROSITE" id="PS00216">
    <property type="entry name" value="SUGAR_TRANSPORT_1"/>
    <property type="match status" value="1"/>
</dbReference>
<evidence type="ECO:0000256" key="6">
    <source>
        <dbReference type="ARBA" id="ARBA00022989"/>
    </source>
</evidence>
<evidence type="ECO:0000256" key="7">
    <source>
        <dbReference type="ARBA" id="ARBA00023136"/>
    </source>
</evidence>
<feature type="transmembrane region" description="Helical" evidence="8">
    <location>
        <begin position="279"/>
        <end position="299"/>
    </location>
</feature>
<dbReference type="InterPro" id="IPR011701">
    <property type="entry name" value="MFS"/>
</dbReference>
<dbReference type="PROSITE" id="PS50850">
    <property type="entry name" value="MFS"/>
    <property type="match status" value="1"/>
</dbReference>
<reference evidence="11" key="1">
    <citation type="journal article" date="2013" name="Genome Announc.">
        <title>Whole-Genome Sequencing of Lactobacillus shenzhenensis Strain LY-73T.</title>
        <authorList>
            <person name="Lin Z."/>
            <person name="Liu Z."/>
            <person name="Yang R."/>
            <person name="Zou Y."/>
            <person name="Wan D."/>
            <person name="Chen J."/>
            <person name="Guo M."/>
            <person name="Zhao J."/>
            <person name="Fang C."/>
            <person name="Yang R."/>
            <person name="Liu F."/>
        </authorList>
    </citation>
    <scope>NUCLEOTIDE SEQUENCE [LARGE SCALE GENOMIC DNA]</scope>
    <source>
        <strain evidence="11">LY-73</strain>
    </source>
</reference>
<feature type="transmembrane region" description="Helical" evidence="8">
    <location>
        <begin position="134"/>
        <end position="159"/>
    </location>
</feature>
<dbReference type="OrthoDB" id="9800416at2"/>
<gene>
    <name evidence="10" type="ORF">L248_1931</name>
</gene>
<evidence type="ECO:0000256" key="2">
    <source>
        <dbReference type="ARBA" id="ARBA00006236"/>
    </source>
</evidence>
<comment type="caution">
    <text evidence="8">Lacks conserved residue(s) required for the propagation of feature annotation.</text>
</comment>
<feature type="transmembrane region" description="Helical" evidence="8">
    <location>
        <begin position="44"/>
        <end position="64"/>
    </location>
</feature>
<evidence type="ECO:0000313" key="10">
    <source>
        <dbReference type="EMBL" id="ERL65855.1"/>
    </source>
</evidence>
<dbReference type="AlphaFoldDB" id="U4TQY2"/>
<keyword evidence="5 8" id="KW-0812">Transmembrane</keyword>